<keyword evidence="3 6" id="KW-0812">Transmembrane</keyword>
<dbReference type="InterPro" id="IPR024923">
    <property type="entry name" value="PG_synth_SpoVB"/>
</dbReference>
<feature type="transmembrane region" description="Helical" evidence="6">
    <location>
        <begin position="457"/>
        <end position="479"/>
    </location>
</feature>
<feature type="transmembrane region" description="Helical" evidence="6">
    <location>
        <begin position="47"/>
        <end position="68"/>
    </location>
</feature>
<dbReference type="EMBL" id="CP041372">
    <property type="protein sequence ID" value="QKS69645.1"/>
    <property type="molecule type" value="Genomic_DNA"/>
</dbReference>
<dbReference type="AlphaFoldDB" id="A0A859FBG3"/>
<feature type="transmembrane region" description="Helical" evidence="6">
    <location>
        <begin position="395"/>
        <end position="418"/>
    </location>
</feature>
<accession>A0A859FBG3</accession>
<keyword evidence="2" id="KW-1003">Cell membrane</keyword>
<reference evidence="8" key="1">
    <citation type="submission" date="2019-07" db="EMBL/GenBank/DDBJ databases">
        <title>Bacillus alkalisoli sp. nov. isolated from saline soil.</title>
        <authorList>
            <person name="Sun J.-Q."/>
            <person name="Xu L."/>
        </authorList>
    </citation>
    <scope>NUCLEOTIDE SEQUENCE [LARGE SCALE GENOMIC DNA]</scope>
    <source>
        <strain evidence="8">M4U3P1</strain>
    </source>
</reference>
<dbReference type="RefSeq" id="WP_176007661.1">
    <property type="nucleotide sequence ID" value="NZ_CP041372.2"/>
</dbReference>
<dbReference type="InterPro" id="IPR002797">
    <property type="entry name" value="Polysacc_synth"/>
</dbReference>
<feature type="transmembrane region" description="Helical" evidence="6">
    <location>
        <begin position="177"/>
        <end position="197"/>
    </location>
</feature>
<name>A0A859FBG3_9BACI</name>
<dbReference type="PANTHER" id="PTHR30250:SF29">
    <property type="entry name" value="POLYSACCHARIDE BIOSYNTHESIS PROTEIN C-TERMINAL DOMAIN-CONTAINING PROTEIN"/>
    <property type="match status" value="1"/>
</dbReference>
<gene>
    <name evidence="7" type="ORF">FLK61_22825</name>
</gene>
<feature type="transmembrane region" description="Helical" evidence="6">
    <location>
        <begin position="153"/>
        <end position="171"/>
    </location>
</feature>
<proteinExistence type="predicted"/>
<comment type="subcellular location">
    <subcellularLocation>
        <location evidence="1">Cell membrane</location>
        <topology evidence="1">Multi-pass membrane protein</topology>
    </subcellularLocation>
</comment>
<evidence type="ECO:0000313" key="8">
    <source>
        <dbReference type="Proteomes" id="UP000318138"/>
    </source>
</evidence>
<feature type="transmembrane region" description="Helical" evidence="6">
    <location>
        <begin position="370"/>
        <end position="389"/>
    </location>
</feature>
<organism evidence="7 8">
    <name type="scientific">Paenalkalicoccus suaedae</name>
    <dbReference type="NCBI Taxonomy" id="2592382"/>
    <lineage>
        <taxon>Bacteria</taxon>
        <taxon>Bacillati</taxon>
        <taxon>Bacillota</taxon>
        <taxon>Bacilli</taxon>
        <taxon>Bacillales</taxon>
        <taxon>Bacillaceae</taxon>
        <taxon>Paenalkalicoccus</taxon>
    </lineage>
</organism>
<keyword evidence="8" id="KW-1185">Reference proteome</keyword>
<protein>
    <submittedName>
        <fullName evidence="7">Polysaccharide biosynthesis protein</fullName>
    </submittedName>
</protein>
<evidence type="ECO:0000256" key="2">
    <source>
        <dbReference type="ARBA" id="ARBA00022475"/>
    </source>
</evidence>
<feature type="transmembrane region" description="Helical" evidence="6">
    <location>
        <begin position="115"/>
        <end position="132"/>
    </location>
</feature>
<evidence type="ECO:0000256" key="3">
    <source>
        <dbReference type="ARBA" id="ARBA00022692"/>
    </source>
</evidence>
<feature type="transmembrane region" description="Helical" evidence="6">
    <location>
        <begin position="268"/>
        <end position="293"/>
    </location>
</feature>
<dbReference type="Proteomes" id="UP000318138">
    <property type="component" value="Chromosome"/>
</dbReference>
<keyword evidence="5 6" id="KW-0472">Membrane</keyword>
<feature type="transmembrane region" description="Helical" evidence="6">
    <location>
        <begin position="80"/>
        <end position="100"/>
    </location>
</feature>
<feature type="transmembrane region" description="Helical" evidence="6">
    <location>
        <begin position="217"/>
        <end position="240"/>
    </location>
</feature>
<evidence type="ECO:0000313" key="7">
    <source>
        <dbReference type="EMBL" id="QKS69645.1"/>
    </source>
</evidence>
<evidence type="ECO:0000256" key="1">
    <source>
        <dbReference type="ARBA" id="ARBA00004651"/>
    </source>
</evidence>
<feature type="transmembrane region" description="Helical" evidence="6">
    <location>
        <begin position="430"/>
        <end position="451"/>
    </location>
</feature>
<dbReference type="GO" id="GO:0005886">
    <property type="term" value="C:plasma membrane"/>
    <property type="evidence" value="ECO:0007669"/>
    <property type="project" value="UniProtKB-SubCell"/>
</dbReference>
<evidence type="ECO:0000256" key="4">
    <source>
        <dbReference type="ARBA" id="ARBA00022989"/>
    </source>
</evidence>
<feature type="transmembrane region" description="Helical" evidence="6">
    <location>
        <begin position="340"/>
        <end position="363"/>
    </location>
</feature>
<sequence length="507" mass="54816">MAKWMQGALYLSLAAFIAKGLSALYKIPYQNMTGDEGFYVYQQVYPLYGVALVLGTYGFPLVIAKTVATNKASLQAELNLAFYTLMIVHTIVATIIFTQAETLAALMQDPALTPAIRWLAAPYLLIPFLAIGRGYYQGINNTTPTAISQVIEQLARVIAILAVAWLATDIYQAGTSAGIGALAGGILGITTLLILFVKSGVKPTLTRKLPHAWQQRVWTLLREGALVATSAMVLVLFQLVDTFTVYRNIQEGLNGANLKGVYDRSYPLIQFGAILTTVLSYAAVPTIAQAFFMRDKETVKTAASYAMKLSLVFGGAAAVGLMAILPVLNQAMFMNREGTMALQLMAFVILGATVFMTGAALLHAVGRASIAAWILLAGLTLKAVMNWQLVPHYDIIGAAWSSLSAMTVMGITMLVVLYQMKLIEFTKQHVFVRLPLSLFVMGISVALIGMVTVDSRLVSAVISILGVGVGIGVFILSIWRLPVFSQKEWEGLPKLGSLLPYRDRGGN</sequence>
<dbReference type="CDD" id="cd13124">
    <property type="entry name" value="MATE_SpoVB_like"/>
    <property type="match status" value="1"/>
</dbReference>
<evidence type="ECO:0000256" key="6">
    <source>
        <dbReference type="SAM" id="Phobius"/>
    </source>
</evidence>
<dbReference type="Pfam" id="PF01943">
    <property type="entry name" value="Polysacc_synt"/>
    <property type="match status" value="1"/>
</dbReference>
<dbReference type="PANTHER" id="PTHR30250">
    <property type="entry name" value="PST FAMILY PREDICTED COLANIC ACID TRANSPORTER"/>
    <property type="match status" value="1"/>
</dbReference>
<evidence type="ECO:0000256" key="5">
    <source>
        <dbReference type="ARBA" id="ARBA00023136"/>
    </source>
</evidence>
<keyword evidence="4 6" id="KW-1133">Transmembrane helix</keyword>
<feature type="transmembrane region" description="Helical" evidence="6">
    <location>
        <begin position="305"/>
        <end position="328"/>
    </location>
</feature>
<dbReference type="KEGG" id="psua:FLK61_22825"/>
<dbReference type="InterPro" id="IPR050833">
    <property type="entry name" value="Poly_Biosynth_Transport"/>
</dbReference>